<accession>A0A1V3KD92</accession>
<dbReference type="EMBL" id="MLAE01000120">
    <property type="protein sequence ID" value="OOF74458.1"/>
    <property type="molecule type" value="Genomic_DNA"/>
</dbReference>
<reference evidence="2" key="1">
    <citation type="submission" date="2016-10" db="EMBL/GenBank/DDBJ databases">
        <title>Rodentibacter gen. nov. and new species.</title>
        <authorList>
            <person name="Christensen H."/>
        </authorList>
    </citation>
    <scope>NUCLEOTIDE SEQUENCE [LARGE SCALE GENOMIC DNA]</scope>
    <source>
        <strain evidence="2">Ppn152</strain>
    </source>
</reference>
<evidence type="ECO:0000313" key="1">
    <source>
        <dbReference type="EMBL" id="OOF74458.1"/>
    </source>
</evidence>
<proteinExistence type="predicted"/>
<gene>
    <name evidence="1" type="ORF">BKG96_11085</name>
</gene>
<protein>
    <submittedName>
        <fullName evidence="1">Uncharacterized protein</fullName>
    </submittedName>
</protein>
<dbReference type="AlphaFoldDB" id="A0A1V3KD92"/>
<organism evidence="1 2">
    <name type="scientific">Rodentibacter caecimuris</name>
    <dbReference type="NCBI Taxonomy" id="1796644"/>
    <lineage>
        <taxon>Bacteria</taxon>
        <taxon>Pseudomonadati</taxon>
        <taxon>Pseudomonadota</taxon>
        <taxon>Gammaproteobacteria</taxon>
        <taxon>Pasteurellales</taxon>
        <taxon>Pasteurellaceae</taxon>
        <taxon>Rodentibacter</taxon>
    </lineage>
</organism>
<evidence type="ECO:0000313" key="2">
    <source>
        <dbReference type="Proteomes" id="UP000189114"/>
    </source>
</evidence>
<name>A0A1V3KD92_9PAST</name>
<comment type="caution">
    <text evidence="1">The sequence shown here is derived from an EMBL/GenBank/DDBJ whole genome shotgun (WGS) entry which is preliminary data.</text>
</comment>
<sequence>MSALKKKPGALQHGEPFQGWALPPAIKTLQHHLLKQPRGDKAMVKLLSLIADFGEEVGVTAAELALEQG</sequence>
<dbReference type="Proteomes" id="UP000189114">
    <property type="component" value="Unassembled WGS sequence"/>
</dbReference>